<dbReference type="GO" id="GO:0046983">
    <property type="term" value="F:protein dimerization activity"/>
    <property type="evidence" value="ECO:0007669"/>
    <property type="project" value="InterPro"/>
</dbReference>
<feature type="compositionally biased region" description="Polar residues" evidence="5">
    <location>
        <begin position="54"/>
        <end position="66"/>
    </location>
</feature>
<sequence length="189" mass="21347">MKSLYSKLNSLLPTHHSNEMPLSVSDQIEEAIKYIKSLELKLKKNEEKKERFTRQSSSSLYTAPTRSRNRNGPELRIKEIGSAVEVVLSIGLEEDRFIFYEIIHIFYQERAEIVNVSYSVVGNSVLYSLHAEIEDVVYEFGATKPTERIKRLVYGWANDGEMKAAGSSSSFGGSRRPGNGPSTCSDNQF</sequence>
<dbReference type="SUPFAM" id="SSF47459">
    <property type="entry name" value="HLH, helix-loop-helix DNA-binding domain"/>
    <property type="match status" value="1"/>
</dbReference>
<evidence type="ECO:0000256" key="4">
    <source>
        <dbReference type="ARBA" id="ARBA00023242"/>
    </source>
</evidence>
<dbReference type="InterPro" id="IPR036638">
    <property type="entry name" value="HLH_DNA-bd_sf"/>
</dbReference>
<dbReference type="GeneID" id="111483908"/>
<feature type="region of interest" description="Disordered" evidence="5">
    <location>
        <begin position="164"/>
        <end position="189"/>
    </location>
</feature>
<dbReference type="PANTHER" id="PTHR13935:SF63">
    <property type="entry name" value="BHLH DOMAIN-CONTAINING PROTEIN"/>
    <property type="match status" value="1"/>
</dbReference>
<dbReference type="Gene3D" id="4.10.280.10">
    <property type="entry name" value="Helix-loop-helix DNA-binding domain"/>
    <property type="match status" value="1"/>
</dbReference>
<dbReference type="Proteomes" id="UP000504608">
    <property type="component" value="Unplaced"/>
</dbReference>
<dbReference type="Pfam" id="PF00010">
    <property type="entry name" value="HLH"/>
    <property type="match status" value="1"/>
</dbReference>
<evidence type="ECO:0000256" key="3">
    <source>
        <dbReference type="ARBA" id="ARBA00023163"/>
    </source>
</evidence>
<gene>
    <name evidence="8" type="primary">LOC111483908</name>
</gene>
<feature type="domain" description="BHLH" evidence="6">
    <location>
        <begin position="1"/>
        <end position="38"/>
    </location>
</feature>
<dbReference type="PANTHER" id="PTHR13935">
    <property type="entry name" value="ACHAETE-SCUTE TRANSCRIPTION FACTOR-RELATED"/>
    <property type="match status" value="1"/>
</dbReference>
<keyword evidence="3" id="KW-0804">Transcription</keyword>
<evidence type="ECO:0000313" key="7">
    <source>
        <dbReference type="Proteomes" id="UP000504608"/>
    </source>
</evidence>
<dbReference type="RefSeq" id="XP_022986054.1">
    <property type="nucleotide sequence ID" value="XM_023130286.1"/>
</dbReference>
<proteinExistence type="predicted"/>
<evidence type="ECO:0000259" key="6">
    <source>
        <dbReference type="PROSITE" id="PS50888"/>
    </source>
</evidence>
<dbReference type="InterPro" id="IPR011598">
    <property type="entry name" value="bHLH_dom"/>
</dbReference>
<dbReference type="PROSITE" id="PS50888">
    <property type="entry name" value="BHLH"/>
    <property type="match status" value="1"/>
</dbReference>
<evidence type="ECO:0000256" key="2">
    <source>
        <dbReference type="ARBA" id="ARBA00023015"/>
    </source>
</evidence>
<dbReference type="GO" id="GO:0000981">
    <property type="term" value="F:DNA-binding transcription factor activity, RNA polymerase II-specific"/>
    <property type="evidence" value="ECO:0007669"/>
    <property type="project" value="TreeGrafter"/>
</dbReference>
<dbReference type="KEGG" id="cmax:111483908"/>
<evidence type="ECO:0000256" key="5">
    <source>
        <dbReference type="SAM" id="MobiDB-lite"/>
    </source>
</evidence>
<feature type="compositionally biased region" description="Low complexity" evidence="5">
    <location>
        <begin position="166"/>
        <end position="182"/>
    </location>
</feature>
<organism evidence="7 8">
    <name type="scientific">Cucurbita maxima</name>
    <name type="common">Pumpkin</name>
    <name type="synonym">Winter squash</name>
    <dbReference type="NCBI Taxonomy" id="3661"/>
    <lineage>
        <taxon>Eukaryota</taxon>
        <taxon>Viridiplantae</taxon>
        <taxon>Streptophyta</taxon>
        <taxon>Embryophyta</taxon>
        <taxon>Tracheophyta</taxon>
        <taxon>Spermatophyta</taxon>
        <taxon>Magnoliopsida</taxon>
        <taxon>eudicotyledons</taxon>
        <taxon>Gunneridae</taxon>
        <taxon>Pentapetalae</taxon>
        <taxon>rosids</taxon>
        <taxon>fabids</taxon>
        <taxon>Cucurbitales</taxon>
        <taxon>Cucurbitaceae</taxon>
        <taxon>Cucurbiteae</taxon>
        <taxon>Cucurbita</taxon>
    </lineage>
</organism>
<evidence type="ECO:0000256" key="1">
    <source>
        <dbReference type="ARBA" id="ARBA00004123"/>
    </source>
</evidence>
<comment type="subcellular location">
    <subcellularLocation>
        <location evidence="1">Nucleus</location>
    </subcellularLocation>
</comment>
<dbReference type="InterPro" id="IPR015660">
    <property type="entry name" value="MASH1/Ascl1a-like"/>
</dbReference>
<accession>A0A6J1JF05</accession>
<name>A0A6J1JF05_CUCMA</name>
<evidence type="ECO:0000313" key="8">
    <source>
        <dbReference type="RefSeq" id="XP_022986054.1"/>
    </source>
</evidence>
<protein>
    <submittedName>
        <fullName evidence="8">Transcription factor bHLH162-like</fullName>
    </submittedName>
</protein>
<dbReference type="AlphaFoldDB" id="A0A6J1JF05"/>
<dbReference type="GO" id="GO:0090575">
    <property type="term" value="C:RNA polymerase II transcription regulator complex"/>
    <property type="evidence" value="ECO:0007669"/>
    <property type="project" value="TreeGrafter"/>
</dbReference>
<keyword evidence="2" id="KW-0805">Transcription regulation</keyword>
<feature type="region of interest" description="Disordered" evidence="5">
    <location>
        <begin position="51"/>
        <end position="72"/>
    </location>
</feature>
<dbReference type="GO" id="GO:0000977">
    <property type="term" value="F:RNA polymerase II transcription regulatory region sequence-specific DNA binding"/>
    <property type="evidence" value="ECO:0007669"/>
    <property type="project" value="TreeGrafter"/>
</dbReference>
<keyword evidence="4" id="KW-0539">Nucleus</keyword>
<keyword evidence="7" id="KW-1185">Reference proteome</keyword>
<reference evidence="8" key="1">
    <citation type="submission" date="2025-08" db="UniProtKB">
        <authorList>
            <consortium name="RefSeq"/>
        </authorList>
    </citation>
    <scope>IDENTIFICATION</scope>
    <source>
        <tissue evidence="8">Young leaves</tissue>
    </source>
</reference>
<dbReference type="OrthoDB" id="752507at2759"/>